<gene>
    <name evidence="1" type="ORF">NCTC12993_05172</name>
</gene>
<dbReference type="EMBL" id="CAADJD010000022">
    <property type="protein sequence ID" value="VFS74680.1"/>
    <property type="molecule type" value="Genomic_DNA"/>
</dbReference>
<evidence type="ECO:0000313" key="2">
    <source>
        <dbReference type="Proteomes" id="UP000401081"/>
    </source>
</evidence>
<dbReference type="Proteomes" id="UP000401081">
    <property type="component" value="Unassembled WGS sequence"/>
</dbReference>
<protein>
    <submittedName>
        <fullName evidence="1">Uncharacterized protein</fullName>
    </submittedName>
</protein>
<accession>A0A485BMT8</accession>
<reference evidence="1 2" key="1">
    <citation type="submission" date="2019-03" db="EMBL/GenBank/DDBJ databases">
        <authorList>
            <consortium name="Pathogen Informatics"/>
        </authorList>
    </citation>
    <scope>NUCLEOTIDE SEQUENCE [LARGE SCALE GENOMIC DNA]</scope>
    <source>
        <strain evidence="1 2">NCTC12993</strain>
    </source>
</reference>
<keyword evidence="2" id="KW-1185">Reference proteome</keyword>
<evidence type="ECO:0000313" key="1">
    <source>
        <dbReference type="EMBL" id="VFS74680.1"/>
    </source>
</evidence>
<proteinExistence type="predicted"/>
<sequence>MGVSRVNFTLTDLQISDDGLTFTDGELSPGFQGKFTIDEANINIDEVFA</sequence>
<organism evidence="1 2">
    <name type="scientific">Kluyvera cryocrescens</name>
    <name type="common">Kluyvera citrophila</name>
    <dbReference type="NCBI Taxonomy" id="580"/>
    <lineage>
        <taxon>Bacteria</taxon>
        <taxon>Pseudomonadati</taxon>
        <taxon>Pseudomonadota</taxon>
        <taxon>Gammaproteobacteria</taxon>
        <taxon>Enterobacterales</taxon>
        <taxon>Enterobacteriaceae</taxon>
        <taxon>Kluyvera</taxon>
    </lineage>
</organism>
<name>A0A485BMT8_KLUCR</name>
<dbReference type="AlphaFoldDB" id="A0A485BMT8"/>